<comment type="caution">
    <text evidence="9">The sequence shown here is derived from an EMBL/GenBank/DDBJ whole genome shotgun (WGS) entry which is preliminary data.</text>
</comment>
<dbReference type="InterPro" id="IPR042094">
    <property type="entry name" value="T2SS_GspF_sf"/>
</dbReference>
<dbReference type="PANTHER" id="PTHR30012:SF0">
    <property type="entry name" value="TYPE II SECRETION SYSTEM PROTEIN F-RELATED"/>
    <property type="match status" value="1"/>
</dbReference>
<protein>
    <recommendedName>
        <fullName evidence="8">Type II secretion system protein GspF domain-containing protein</fullName>
    </recommendedName>
</protein>
<feature type="transmembrane region" description="Helical" evidence="7">
    <location>
        <begin position="6"/>
        <end position="25"/>
    </location>
</feature>
<evidence type="ECO:0000256" key="3">
    <source>
        <dbReference type="ARBA" id="ARBA00022475"/>
    </source>
</evidence>
<dbReference type="PANTHER" id="PTHR30012">
    <property type="entry name" value="GENERAL SECRETION PATHWAY PROTEIN"/>
    <property type="match status" value="1"/>
</dbReference>
<evidence type="ECO:0000256" key="1">
    <source>
        <dbReference type="ARBA" id="ARBA00004651"/>
    </source>
</evidence>
<sequence>MTMSAILKIAVGPLIVGIIVFVVWWRKNKHKESVRRRYQPLLLKAPVFGGLIQKIAVSRFSRNFGSMVRSGVPILQALDIVGQSSGNVVVEDAVKDVQSSVRRGDSLSKPLAQHTVFPPMVVQMIAVGEDTGALDSMLDKIADFYDQEVESTTEQAHEPDRASHDCRARLGHRRHGHRALHADLQGLRPDWLT</sequence>
<dbReference type="Gene3D" id="1.20.81.30">
    <property type="entry name" value="Type II secretion system (T2SS), domain F"/>
    <property type="match status" value="1"/>
</dbReference>
<reference evidence="9" key="3">
    <citation type="submission" date="2023-02" db="EMBL/GenBank/DDBJ databases">
        <authorList>
            <person name="Sun Q."/>
            <person name="Mori K."/>
        </authorList>
    </citation>
    <scope>NUCLEOTIDE SEQUENCE</scope>
    <source>
        <strain evidence="9">NBRC 112299</strain>
    </source>
</reference>
<feature type="domain" description="Type II secretion system protein GspF" evidence="8">
    <location>
        <begin position="60"/>
        <end position="152"/>
    </location>
</feature>
<dbReference type="Pfam" id="PF00482">
    <property type="entry name" value="T2SSF"/>
    <property type="match status" value="1"/>
</dbReference>
<comment type="similarity">
    <text evidence="2">Belongs to the GSP F family.</text>
</comment>
<keyword evidence="4 7" id="KW-0812">Transmembrane</keyword>
<evidence type="ECO:0000259" key="8">
    <source>
        <dbReference type="Pfam" id="PF00482"/>
    </source>
</evidence>
<evidence type="ECO:0000256" key="2">
    <source>
        <dbReference type="ARBA" id="ARBA00005745"/>
    </source>
</evidence>
<name>A0ABQ6I7V4_9MICO</name>
<evidence type="ECO:0000313" key="10">
    <source>
        <dbReference type="EMBL" id="GMA37713.1"/>
    </source>
</evidence>
<evidence type="ECO:0000256" key="6">
    <source>
        <dbReference type="ARBA" id="ARBA00023136"/>
    </source>
</evidence>
<keyword evidence="5 7" id="KW-1133">Transmembrane helix</keyword>
<evidence type="ECO:0000313" key="9">
    <source>
        <dbReference type="EMBL" id="GMA33815.1"/>
    </source>
</evidence>
<keyword evidence="3" id="KW-1003">Cell membrane</keyword>
<dbReference type="EMBL" id="BSUN01000001">
    <property type="protein sequence ID" value="GMA37713.1"/>
    <property type="molecule type" value="Genomic_DNA"/>
</dbReference>
<proteinExistence type="inferred from homology"/>
<keyword evidence="6 7" id="KW-0472">Membrane</keyword>
<dbReference type="InterPro" id="IPR003004">
    <property type="entry name" value="GspF/PilC"/>
</dbReference>
<evidence type="ECO:0000256" key="4">
    <source>
        <dbReference type="ARBA" id="ARBA00022692"/>
    </source>
</evidence>
<organism evidence="9 11">
    <name type="scientific">Demequina litorisediminis</name>
    <dbReference type="NCBI Taxonomy" id="1849022"/>
    <lineage>
        <taxon>Bacteria</taxon>
        <taxon>Bacillati</taxon>
        <taxon>Actinomycetota</taxon>
        <taxon>Actinomycetes</taxon>
        <taxon>Micrococcales</taxon>
        <taxon>Demequinaceae</taxon>
        <taxon>Demequina</taxon>
    </lineage>
</organism>
<reference evidence="9" key="1">
    <citation type="journal article" date="2014" name="Int. J. Syst. Evol. Microbiol.">
        <title>Complete genome of a new Firmicutes species belonging to the dominant human colonic microbiota ('Ruminococcus bicirculans') reveals two chromosomes and a selective capacity to utilize plant glucans.</title>
        <authorList>
            <consortium name="NISC Comparative Sequencing Program"/>
            <person name="Wegmann U."/>
            <person name="Louis P."/>
            <person name="Goesmann A."/>
            <person name="Henrissat B."/>
            <person name="Duncan S.H."/>
            <person name="Flint H.J."/>
        </authorList>
    </citation>
    <scope>NUCLEOTIDE SEQUENCE</scope>
    <source>
        <strain evidence="9">NBRC 112299</strain>
    </source>
</reference>
<dbReference type="InterPro" id="IPR018076">
    <property type="entry name" value="T2SS_GspF_dom"/>
</dbReference>
<comment type="subcellular location">
    <subcellularLocation>
        <location evidence="1">Cell membrane</location>
        <topology evidence="1">Multi-pass membrane protein</topology>
    </subcellularLocation>
</comment>
<dbReference type="Proteomes" id="UP001157125">
    <property type="component" value="Unassembled WGS sequence"/>
</dbReference>
<evidence type="ECO:0000313" key="11">
    <source>
        <dbReference type="Proteomes" id="UP001157125"/>
    </source>
</evidence>
<accession>A0ABQ6I7V4</accession>
<reference evidence="11" key="2">
    <citation type="journal article" date="2019" name="Int. J. Syst. Evol. Microbiol.">
        <title>The Global Catalogue of Microorganisms (GCM) 10K type strain sequencing project: providing services to taxonomists for standard genome sequencing and annotation.</title>
        <authorList>
            <consortium name="The Broad Institute Genomics Platform"/>
            <consortium name="The Broad Institute Genome Sequencing Center for Infectious Disease"/>
            <person name="Wu L."/>
            <person name="Ma J."/>
        </authorList>
    </citation>
    <scope>NUCLEOTIDE SEQUENCE [LARGE SCALE GENOMIC DNA]</scope>
    <source>
        <strain evidence="11">NBRC 112299</strain>
    </source>
</reference>
<keyword evidence="11" id="KW-1185">Reference proteome</keyword>
<evidence type="ECO:0000256" key="7">
    <source>
        <dbReference type="SAM" id="Phobius"/>
    </source>
</evidence>
<evidence type="ECO:0000256" key="5">
    <source>
        <dbReference type="ARBA" id="ARBA00022989"/>
    </source>
</evidence>
<dbReference type="EMBL" id="BSUN01000001">
    <property type="protein sequence ID" value="GMA33815.1"/>
    <property type="molecule type" value="Genomic_DNA"/>
</dbReference>
<gene>
    <name evidence="9" type="ORF">GCM10025876_00190</name>
    <name evidence="10" type="ORF">GCM10025876_39170</name>
</gene>